<keyword evidence="2" id="KW-1185">Reference proteome</keyword>
<dbReference type="EMBL" id="JAMSHJ010000002">
    <property type="protein sequence ID" value="KAI5436992.1"/>
    <property type="molecule type" value="Genomic_DNA"/>
</dbReference>
<reference evidence="1 2" key="1">
    <citation type="journal article" date="2022" name="Nat. Genet.">
        <title>Improved pea reference genome and pan-genome highlight genomic features and evolutionary characteristics.</title>
        <authorList>
            <person name="Yang T."/>
            <person name="Liu R."/>
            <person name="Luo Y."/>
            <person name="Hu S."/>
            <person name="Wang D."/>
            <person name="Wang C."/>
            <person name="Pandey M.K."/>
            <person name="Ge S."/>
            <person name="Xu Q."/>
            <person name="Li N."/>
            <person name="Li G."/>
            <person name="Huang Y."/>
            <person name="Saxena R.K."/>
            <person name="Ji Y."/>
            <person name="Li M."/>
            <person name="Yan X."/>
            <person name="He Y."/>
            <person name="Liu Y."/>
            <person name="Wang X."/>
            <person name="Xiang C."/>
            <person name="Varshney R.K."/>
            <person name="Ding H."/>
            <person name="Gao S."/>
            <person name="Zong X."/>
        </authorList>
    </citation>
    <scope>NUCLEOTIDE SEQUENCE [LARGE SCALE GENOMIC DNA]</scope>
    <source>
        <strain evidence="1 2">cv. Zhongwan 6</strain>
    </source>
</reference>
<organism evidence="1 2">
    <name type="scientific">Pisum sativum</name>
    <name type="common">Garden pea</name>
    <name type="synonym">Lathyrus oleraceus</name>
    <dbReference type="NCBI Taxonomy" id="3888"/>
    <lineage>
        <taxon>Eukaryota</taxon>
        <taxon>Viridiplantae</taxon>
        <taxon>Streptophyta</taxon>
        <taxon>Embryophyta</taxon>
        <taxon>Tracheophyta</taxon>
        <taxon>Spermatophyta</taxon>
        <taxon>Magnoliopsida</taxon>
        <taxon>eudicotyledons</taxon>
        <taxon>Gunneridae</taxon>
        <taxon>Pentapetalae</taxon>
        <taxon>rosids</taxon>
        <taxon>fabids</taxon>
        <taxon>Fabales</taxon>
        <taxon>Fabaceae</taxon>
        <taxon>Papilionoideae</taxon>
        <taxon>50 kb inversion clade</taxon>
        <taxon>NPAAA clade</taxon>
        <taxon>Hologalegina</taxon>
        <taxon>IRL clade</taxon>
        <taxon>Fabeae</taxon>
        <taxon>Lathyrus</taxon>
    </lineage>
</organism>
<dbReference type="Proteomes" id="UP001058974">
    <property type="component" value="Chromosome 2"/>
</dbReference>
<dbReference type="Gene3D" id="2.40.50.140">
    <property type="entry name" value="Nucleic acid-binding proteins"/>
    <property type="match status" value="1"/>
</dbReference>
<dbReference type="Gramene" id="Psat02G0320400-T1">
    <property type="protein sequence ID" value="KAI5436992.1"/>
    <property type="gene ID" value="KIW84_023204"/>
</dbReference>
<dbReference type="InterPro" id="IPR012340">
    <property type="entry name" value="NA-bd_OB-fold"/>
</dbReference>
<sequence>MVRTIENINNINDSKDLWKIVVRIKDLWYKLEVHAVDDKHIAKFIFWDSDCAKLIGKLANDLKTKLVEAGEDDPLEFSYPLDLMLNKELAIRVVYQPKYGRLSIVDFRDGEDYIKKLRDQFPIEETLLY</sequence>
<accession>A0A9D4YDK3</accession>
<protein>
    <recommendedName>
        <fullName evidence="3">DUF223 domain-containing protein</fullName>
    </recommendedName>
</protein>
<evidence type="ECO:0000313" key="1">
    <source>
        <dbReference type="EMBL" id="KAI5436992.1"/>
    </source>
</evidence>
<name>A0A9D4YDK3_PEA</name>
<evidence type="ECO:0000313" key="2">
    <source>
        <dbReference type="Proteomes" id="UP001058974"/>
    </source>
</evidence>
<dbReference type="AlphaFoldDB" id="A0A9D4YDK3"/>
<comment type="caution">
    <text evidence="1">The sequence shown here is derived from an EMBL/GenBank/DDBJ whole genome shotgun (WGS) entry which is preliminary data.</text>
</comment>
<proteinExistence type="predicted"/>
<evidence type="ECO:0008006" key="3">
    <source>
        <dbReference type="Google" id="ProtNLM"/>
    </source>
</evidence>
<gene>
    <name evidence="1" type="ORF">KIW84_023204</name>
</gene>